<keyword evidence="2" id="KW-0732">Signal</keyword>
<keyword evidence="1" id="KW-0812">Transmembrane</keyword>
<keyword evidence="4" id="KW-1185">Reference proteome</keyword>
<keyword evidence="1" id="KW-0472">Membrane</keyword>
<evidence type="ECO:0000313" key="3">
    <source>
        <dbReference type="EMBL" id="KAK0711602.1"/>
    </source>
</evidence>
<evidence type="ECO:0000256" key="2">
    <source>
        <dbReference type="SAM" id="SignalP"/>
    </source>
</evidence>
<feature type="signal peptide" evidence="2">
    <location>
        <begin position="1"/>
        <end position="19"/>
    </location>
</feature>
<dbReference type="EMBL" id="JAUKUA010000005">
    <property type="protein sequence ID" value="KAK0711602.1"/>
    <property type="molecule type" value="Genomic_DNA"/>
</dbReference>
<comment type="caution">
    <text evidence="3">The sequence shown here is derived from an EMBL/GenBank/DDBJ whole genome shotgun (WGS) entry which is preliminary data.</text>
</comment>
<proteinExistence type="predicted"/>
<sequence length="475" mass="53926">MRILLLFLSAALICLPTHGIPARKWSDGSLGQPRITQRGEEDIIHGWRSSPDTRGTGDIIWSCLLTIFLCTWTSICVNVPPLNSTARDQLTRKLLVFFEALCGPEFIFHTALGQYRTAKRSIQDFADIGHLGWTLRHGFFANMGGFVLHPTDFVPFPINVNQLHYLVAHGYIDYSTIHLSLGEINDRNKFDSMSRLLSFAQLLWTTVNIIARAVNGLYITTLEITTIAFVFCSLCTYVVWREKPSGITEPIHIVPNATMANILIKAGPISAKPYRLTPMDFADRQPHWFGVTWDWAMRVSSVCGVDFHNTKRPVDKLWDDEFEELGLSGNLVLALIQFGFAGIHLAAWNFRFPTACEKALWHIVTVYLIISMVLTWLLLGYSFEAHPKVLKWWTGTRKGDKEGPSGSSELNEKKSTHSRWSRYEKPHWIAMLCFPIGGLYIFARAYILLEDLINLRELPASAYEAVDWSSLIPHL</sequence>
<feature type="transmembrane region" description="Helical" evidence="1">
    <location>
        <begin position="59"/>
        <end position="79"/>
    </location>
</feature>
<name>A0AA40A984_9PEZI</name>
<dbReference type="AlphaFoldDB" id="A0AA40A984"/>
<feature type="transmembrane region" description="Helical" evidence="1">
    <location>
        <begin position="359"/>
        <end position="381"/>
    </location>
</feature>
<gene>
    <name evidence="3" type="ORF">B0H67DRAFT_585768</name>
</gene>
<accession>A0AA40A984</accession>
<dbReference type="PANTHER" id="PTHR35043">
    <property type="entry name" value="TRANSCRIPTION FACTOR DOMAIN-CONTAINING PROTEIN"/>
    <property type="match status" value="1"/>
</dbReference>
<feature type="transmembrane region" description="Helical" evidence="1">
    <location>
        <begin position="325"/>
        <end position="347"/>
    </location>
</feature>
<dbReference type="Proteomes" id="UP001172102">
    <property type="component" value="Unassembled WGS sequence"/>
</dbReference>
<evidence type="ECO:0000313" key="4">
    <source>
        <dbReference type="Proteomes" id="UP001172102"/>
    </source>
</evidence>
<reference evidence="3" key="1">
    <citation type="submission" date="2023-06" db="EMBL/GenBank/DDBJ databases">
        <title>Genome-scale phylogeny and comparative genomics of the fungal order Sordariales.</title>
        <authorList>
            <consortium name="Lawrence Berkeley National Laboratory"/>
            <person name="Hensen N."/>
            <person name="Bonometti L."/>
            <person name="Westerberg I."/>
            <person name="Brannstrom I.O."/>
            <person name="Guillou S."/>
            <person name="Cros-Aarteil S."/>
            <person name="Calhoun S."/>
            <person name="Haridas S."/>
            <person name="Kuo A."/>
            <person name="Mondo S."/>
            <person name="Pangilinan J."/>
            <person name="Riley R."/>
            <person name="Labutti K."/>
            <person name="Andreopoulos B."/>
            <person name="Lipzen A."/>
            <person name="Chen C."/>
            <person name="Yanf M."/>
            <person name="Daum C."/>
            <person name="Ng V."/>
            <person name="Clum A."/>
            <person name="Steindorff A."/>
            <person name="Ohm R."/>
            <person name="Martin F."/>
            <person name="Silar P."/>
            <person name="Natvig D."/>
            <person name="Lalanne C."/>
            <person name="Gautier V."/>
            <person name="Ament-Velasquez S.L."/>
            <person name="Kruys A."/>
            <person name="Hutchinson M.I."/>
            <person name="Powell A.J."/>
            <person name="Barry K."/>
            <person name="Miller A.N."/>
            <person name="Grigoriev I.V."/>
            <person name="Debuchy R."/>
            <person name="Gladieux P."/>
            <person name="Thoren M.H."/>
            <person name="Johannesson H."/>
        </authorList>
    </citation>
    <scope>NUCLEOTIDE SEQUENCE</scope>
    <source>
        <strain evidence="3">SMH4607-1</strain>
    </source>
</reference>
<feature type="transmembrane region" description="Helical" evidence="1">
    <location>
        <begin position="217"/>
        <end position="240"/>
    </location>
</feature>
<protein>
    <submittedName>
        <fullName evidence="3">Uncharacterized protein</fullName>
    </submittedName>
</protein>
<feature type="transmembrane region" description="Helical" evidence="1">
    <location>
        <begin position="428"/>
        <end position="449"/>
    </location>
</feature>
<keyword evidence="1" id="KW-1133">Transmembrane helix</keyword>
<organism evidence="3 4">
    <name type="scientific">Lasiosphaeris hirsuta</name>
    <dbReference type="NCBI Taxonomy" id="260670"/>
    <lineage>
        <taxon>Eukaryota</taxon>
        <taxon>Fungi</taxon>
        <taxon>Dikarya</taxon>
        <taxon>Ascomycota</taxon>
        <taxon>Pezizomycotina</taxon>
        <taxon>Sordariomycetes</taxon>
        <taxon>Sordariomycetidae</taxon>
        <taxon>Sordariales</taxon>
        <taxon>Lasiosphaeriaceae</taxon>
        <taxon>Lasiosphaeris</taxon>
    </lineage>
</organism>
<feature type="chain" id="PRO_5041444535" evidence="2">
    <location>
        <begin position="20"/>
        <end position="475"/>
    </location>
</feature>
<evidence type="ECO:0000256" key="1">
    <source>
        <dbReference type="SAM" id="Phobius"/>
    </source>
</evidence>
<dbReference type="PANTHER" id="PTHR35043:SF8">
    <property type="entry name" value="DUF4220 DOMAIN-CONTAINING PROTEIN"/>
    <property type="match status" value="1"/>
</dbReference>